<keyword evidence="1" id="KW-1133">Transmembrane helix</keyword>
<dbReference type="Pfam" id="PF01889">
    <property type="entry name" value="DUF63"/>
    <property type="match status" value="1"/>
</dbReference>
<feature type="transmembrane region" description="Helical" evidence="1">
    <location>
        <begin position="16"/>
        <end position="39"/>
    </location>
</feature>
<organism evidence="2 3">
    <name type="scientific">Halomicrobium zhouii</name>
    <dbReference type="NCBI Taxonomy" id="767519"/>
    <lineage>
        <taxon>Archaea</taxon>
        <taxon>Methanobacteriati</taxon>
        <taxon>Methanobacteriota</taxon>
        <taxon>Stenosarchaea group</taxon>
        <taxon>Halobacteria</taxon>
        <taxon>Halobacteriales</taxon>
        <taxon>Haloarculaceae</taxon>
        <taxon>Halomicrobium</taxon>
    </lineage>
</organism>
<dbReference type="RefSeq" id="WP_089817803.1">
    <property type="nucleotide sequence ID" value="NZ_FOZK01000003.1"/>
</dbReference>
<keyword evidence="1" id="KW-0472">Membrane</keyword>
<evidence type="ECO:0000256" key="1">
    <source>
        <dbReference type="SAM" id="Phobius"/>
    </source>
</evidence>
<dbReference type="InterPro" id="IPR002749">
    <property type="entry name" value="DUF63"/>
</dbReference>
<feature type="transmembrane region" description="Helical" evidence="1">
    <location>
        <begin position="172"/>
        <end position="191"/>
    </location>
</feature>
<dbReference type="STRING" id="767519.SAMN05216559_3360"/>
<evidence type="ECO:0000313" key="3">
    <source>
        <dbReference type="Proteomes" id="UP000199062"/>
    </source>
</evidence>
<feature type="transmembrane region" description="Helical" evidence="1">
    <location>
        <begin position="330"/>
        <end position="348"/>
    </location>
</feature>
<evidence type="ECO:0000313" key="2">
    <source>
        <dbReference type="EMBL" id="SFS08134.1"/>
    </source>
</evidence>
<sequence>MQTLEARLDGVDPLRAWLAAFVALLGAFVVGVLAAPRLVWDRFIWQYFWGPVAADAQAASCAVNEGGTVEILYDSGACSAAQASGAVYAQPGYTLVSELGYVVALMFFLVGAYFFLERYGLARDVDLYYPLVPFMLLGGTLRVVEDATDKAVAAGVEPLISYPLNSLLVSPIIYFVMFGFTLAVLFATVVLEDRGVVDDSYRALGTVGVALLGLNMAYLVYLGATTEYVYLFPQMLAVTVVLASAIAYGVWRAIEGQWPEVVGATGAVGFFVLWGHAIDGVANVISADFIHDIGIPENFNYYPKHPANAFIIDVTQSLQPASLSAVVGTSWPFLVVKMVVASLVLWLFTDEFMEESPRYSLLLLVAVTAVGLGPGTRDMVRVTFGI</sequence>
<protein>
    <submittedName>
        <fullName evidence="2">Uncharacterized membrane protein</fullName>
    </submittedName>
</protein>
<feature type="transmembrane region" description="Helical" evidence="1">
    <location>
        <begin position="230"/>
        <end position="251"/>
    </location>
</feature>
<feature type="transmembrane region" description="Helical" evidence="1">
    <location>
        <begin position="128"/>
        <end position="144"/>
    </location>
</feature>
<proteinExistence type="predicted"/>
<keyword evidence="3" id="KW-1185">Reference proteome</keyword>
<dbReference type="OrthoDB" id="84937at2157"/>
<dbReference type="PANTHER" id="PTHR40700:SF1">
    <property type="entry name" value="DUF63 DOMAIN-CONTAINING PROTEIN"/>
    <property type="match status" value="1"/>
</dbReference>
<gene>
    <name evidence="2" type="ORF">SAMN05216559_3360</name>
</gene>
<keyword evidence="1" id="KW-0812">Transmembrane</keyword>
<dbReference type="AlphaFoldDB" id="A0A1I6LXM5"/>
<feature type="transmembrane region" description="Helical" evidence="1">
    <location>
        <begin position="360"/>
        <end position="376"/>
    </location>
</feature>
<feature type="transmembrane region" description="Helical" evidence="1">
    <location>
        <begin position="258"/>
        <end position="278"/>
    </location>
</feature>
<reference evidence="2 3" key="1">
    <citation type="submission" date="2016-10" db="EMBL/GenBank/DDBJ databases">
        <authorList>
            <person name="de Groot N.N."/>
        </authorList>
    </citation>
    <scope>NUCLEOTIDE SEQUENCE [LARGE SCALE GENOMIC DNA]</scope>
    <source>
        <strain evidence="2 3">CGMCC 1.10457</strain>
    </source>
</reference>
<name>A0A1I6LXM5_9EURY</name>
<feature type="transmembrane region" description="Helical" evidence="1">
    <location>
        <begin position="203"/>
        <end position="224"/>
    </location>
</feature>
<dbReference type="EMBL" id="FOZK01000003">
    <property type="protein sequence ID" value="SFS08134.1"/>
    <property type="molecule type" value="Genomic_DNA"/>
</dbReference>
<dbReference type="PANTHER" id="PTHR40700">
    <property type="entry name" value="HYPOTHETICAL MEMBRANE PROTEIN, CONSERVED, DUF63 FAMILY"/>
    <property type="match status" value="1"/>
</dbReference>
<accession>A0A1I6LXM5</accession>
<feature type="transmembrane region" description="Helical" evidence="1">
    <location>
        <begin position="99"/>
        <end position="116"/>
    </location>
</feature>
<dbReference type="Proteomes" id="UP000199062">
    <property type="component" value="Unassembled WGS sequence"/>
</dbReference>